<accession>A0A4Q1CA82</accession>
<keyword evidence="5" id="KW-1185">Reference proteome</keyword>
<dbReference type="Pfam" id="PF00171">
    <property type="entry name" value="Aldedh"/>
    <property type="match status" value="1"/>
</dbReference>
<reference evidence="4 5" key="1">
    <citation type="submission" date="2019-01" db="EMBL/GenBank/DDBJ databases">
        <title>Lacunisphaera sp. strain TWA-58.</title>
        <authorList>
            <person name="Chen W.-M."/>
        </authorList>
    </citation>
    <scope>NUCLEOTIDE SEQUENCE [LARGE SCALE GENOMIC DNA]</scope>
    <source>
        <strain evidence="4 5">TWA-58</strain>
    </source>
</reference>
<feature type="domain" description="Aldehyde dehydrogenase" evidence="3">
    <location>
        <begin position="24"/>
        <end position="482"/>
    </location>
</feature>
<organism evidence="4 5">
    <name type="scientific">Oleiharenicola lentus</name>
    <dbReference type="NCBI Taxonomy" id="2508720"/>
    <lineage>
        <taxon>Bacteria</taxon>
        <taxon>Pseudomonadati</taxon>
        <taxon>Verrucomicrobiota</taxon>
        <taxon>Opitutia</taxon>
        <taxon>Opitutales</taxon>
        <taxon>Opitutaceae</taxon>
        <taxon>Oleiharenicola</taxon>
    </lineage>
</organism>
<dbReference type="FunFam" id="3.40.605.10:FF:000007">
    <property type="entry name" value="NAD/NADP-dependent betaine aldehyde dehydrogenase"/>
    <property type="match status" value="1"/>
</dbReference>
<dbReference type="AlphaFoldDB" id="A0A4Q1CA82"/>
<dbReference type="Proteomes" id="UP000290218">
    <property type="component" value="Unassembled WGS sequence"/>
</dbReference>
<evidence type="ECO:0000313" key="5">
    <source>
        <dbReference type="Proteomes" id="UP000290218"/>
    </source>
</evidence>
<evidence type="ECO:0000256" key="2">
    <source>
        <dbReference type="ARBA" id="ARBA00023002"/>
    </source>
</evidence>
<dbReference type="InterPro" id="IPR016163">
    <property type="entry name" value="Ald_DH_C"/>
</dbReference>
<dbReference type="SUPFAM" id="SSF53720">
    <property type="entry name" value="ALDH-like"/>
    <property type="match status" value="1"/>
</dbReference>
<evidence type="ECO:0000313" key="4">
    <source>
        <dbReference type="EMBL" id="RXK55924.1"/>
    </source>
</evidence>
<sequence>MPLTETIHEIRNLIDGRPCPAADGATFTIKSPATGEPIGQIAKAGQADVDRAVGSAQSAFPVWAALTAYERQKIITKATGYVRTRADHIGRLMALEQGKPLAQSVSEIGGSCDTLDYYAAEGVRIEGVISPTEDRAYRSSIIYQPVGVCALITPWNYPVSLLSWKLGPALATGCTVVVKPTTVTPMSPTAFCQTLVEGGIPAGVINVLNGPGASLGEALMQHPLVKKIAMTGSSEVGKRIMQVVSPFLKKVSLELGGHCPAIVCSDADLDLAAKIIAYKGFRNCGQSCSSVNRVYAHRSIHDALVAKLKAIGEKMTIGDGITDPKVDLGPMATASGPKTSLAHVKDAVQKGAKLVTGGQRLTGAAFAAGLYFPPTILTGCSADMLVMREETFGPVIPFQAFDTNEQAIALANDTSYGLAAYLFTKDHTATVKISEALEAGTVCVNHGAVNTNYGPYAGWKDSGYGVELSRKAVFEYLKIKHIKTAI</sequence>
<dbReference type="InterPro" id="IPR016162">
    <property type="entry name" value="Ald_DH_N"/>
</dbReference>
<dbReference type="PANTHER" id="PTHR43353">
    <property type="entry name" value="SUCCINATE-SEMIALDEHYDE DEHYDROGENASE, MITOCHONDRIAL"/>
    <property type="match status" value="1"/>
</dbReference>
<dbReference type="Gene3D" id="3.40.605.10">
    <property type="entry name" value="Aldehyde Dehydrogenase, Chain A, domain 1"/>
    <property type="match status" value="1"/>
</dbReference>
<protein>
    <submittedName>
        <fullName evidence="4">Aldehyde dehydrogenase family protein</fullName>
    </submittedName>
</protein>
<dbReference type="RefSeq" id="WP_129047291.1">
    <property type="nucleotide sequence ID" value="NZ_SDHX01000001.1"/>
</dbReference>
<keyword evidence="2" id="KW-0560">Oxidoreductase</keyword>
<comment type="similarity">
    <text evidence="1">Belongs to the aldehyde dehydrogenase family.</text>
</comment>
<dbReference type="FunFam" id="3.40.309.10:FF:000009">
    <property type="entry name" value="Aldehyde dehydrogenase A"/>
    <property type="match status" value="1"/>
</dbReference>
<evidence type="ECO:0000259" key="3">
    <source>
        <dbReference type="Pfam" id="PF00171"/>
    </source>
</evidence>
<dbReference type="OrthoDB" id="9762913at2"/>
<dbReference type="InterPro" id="IPR015590">
    <property type="entry name" value="Aldehyde_DH_dom"/>
</dbReference>
<dbReference type="InterPro" id="IPR016161">
    <property type="entry name" value="Ald_DH/histidinol_DH"/>
</dbReference>
<comment type="caution">
    <text evidence="4">The sequence shown here is derived from an EMBL/GenBank/DDBJ whole genome shotgun (WGS) entry which is preliminary data.</text>
</comment>
<name>A0A4Q1CA82_9BACT</name>
<evidence type="ECO:0000256" key="1">
    <source>
        <dbReference type="ARBA" id="ARBA00009986"/>
    </source>
</evidence>
<proteinExistence type="inferred from homology"/>
<gene>
    <name evidence="4" type="ORF">ESB00_08605</name>
</gene>
<dbReference type="GO" id="GO:0009450">
    <property type="term" value="P:gamma-aminobutyric acid catabolic process"/>
    <property type="evidence" value="ECO:0007669"/>
    <property type="project" value="TreeGrafter"/>
</dbReference>
<dbReference type="EMBL" id="SDHX01000001">
    <property type="protein sequence ID" value="RXK55924.1"/>
    <property type="molecule type" value="Genomic_DNA"/>
</dbReference>
<dbReference type="PANTHER" id="PTHR43353:SF5">
    <property type="entry name" value="SUCCINATE-SEMIALDEHYDE DEHYDROGENASE, MITOCHONDRIAL"/>
    <property type="match status" value="1"/>
</dbReference>
<dbReference type="Gene3D" id="3.40.309.10">
    <property type="entry name" value="Aldehyde Dehydrogenase, Chain A, domain 2"/>
    <property type="match status" value="1"/>
</dbReference>
<dbReference type="InterPro" id="IPR050740">
    <property type="entry name" value="Aldehyde_DH_Superfamily"/>
</dbReference>
<dbReference type="GO" id="GO:0004777">
    <property type="term" value="F:succinate-semialdehyde dehydrogenase (NAD+) activity"/>
    <property type="evidence" value="ECO:0007669"/>
    <property type="project" value="TreeGrafter"/>
</dbReference>